<protein>
    <recommendedName>
        <fullName evidence="5">Large ribosomal subunit protein uL15/eL18 domain-containing protein</fullName>
    </recommendedName>
</protein>
<dbReference type="Gene3D" id="3.100.10.10">
    <property type="match status" value="1"/>
</dbReference>
<dbReference type="Pfam" id="PF17135">
    <property type="entry name" value="Ribosomal_L18"/>
    <property type="match status" value="1"/>
</dbReference>
<proteinExistence type="predicted"/>
<dbReference type="PANTHER" id="PTHR10934:SF2">
    <property type="entry name" value="LARGE RIBOSOMAL SUBUNIT PROTEIN EL18"/>
    <property type="match status" value="1"/>
</dbReference>
<evidence type="ECO:0000313" key="7">
    <source>
        <dbReference type="Proteomes" id="UP001176941"/>
    </source>
</evidence>
<feature type="compositionally biased region" description="Gly residues" evidence="4">
    <location>
        <begin position="94"/>
        <end position="103"/>
    </location>
</feature>
<dbReference type="EMBL" id="OX459939">
    <property type="protein sequence ID" value="CAI9170441.1"/>
    <property type="molecule type" value="Genomic_DNA"/>
</dbReference>
<gene>
    <name evidence="6" type="ORF">MRATA1EN1_LOCUS19403</name>
</gene>
<name>A0ABN8ZBM8_RANTA</name>
<reference evidence="6" key="1">
    <citation type="submission" date="2023-04" db="EMBL/GenBank/DDBJ databases">
        <authorList>
            <consortium name="ELIXIR-Norway"/>
        </authorList>
    </citation>
    <scope>NUCLEOTIDE SEQUENCE [LARGE SCALE GENOMIC DNA]</scope>
</reference>
<organism evidence="6 7">
    <name type="scientific">Rangifer tarandus platyrhynchus</name>
    <name type="common">Svalbard reindeer</name>
    <dbReference type="NCBI Taxonomy" id="3082113"/>
    <lineage>
        <taxon>Eukaryota</taxon>
        <taxon>Metazoa</taxon>
        <taxon>Chordata</taxon>
        <taxon>Craniata</taxon>
        <taxon>Vertebrata</taxon>
        <taxon>Euteleostomi</taxon>
        <taxon>Mammalia</taxon>
        <taxon>Eutheria</taxon>
        <taxon>Laurasiatheria</taxon>
        <taxon>Artiodactyla</taxon>
        <taxon>Ruminantia</taxon>
        <taxon>Pecora</taxon>
        <taxon>Cervidae</taxon>
        <taxon>Odocoileinae</taxon>
        <taxon>Rangifer</taxon>
    </lineage>
</organism>
<comment type="subunit">
    <text evidence="1">Component of the large ribosomal subunit.</text>
</comment>
<evidence type="ECO:0000313" key="6">
    <source>
        <dbReference type="EMBL" id="CAI9170441.1"/>
    </source>
</evidence>
<accession>A0ABN8ZBM8</accession>
<feature type="region of interest" description="Disordered" evidence="4">
    <location>
        <begin position="94"/>
        <end position="127"/>
    </location>
</feature>
<sequence length="270" mass="28750">MGVDIHHNKDQKVRCKEPKSEDVYQRLLVKLNRFLARPSTSIFSQVVPKRLFVNCTSRPPWSLFQMIEKMQFPGWTGKTAVVVGAVIDGDGGKKGGGPAGGAGLRQRELTVGTGSRRGGGGGWRGAPPLKPFSELIKRLGPRRSMATGRRLQYPSRPRAAHARGCRIDRDSLGSIALRPRPSSARVARQPRIGELPLAGGAPGSRATRGQLVSVAGGLAPGAGRCRLPSDLSRLGEGDAGGKGAKGGWSNRPVLEKSLLTRVLSRGRTSS</sequence>
<evidence type="ECO:0000259" key="5">
    <source>
        <dbReference type="Pfam" id="PF17135"/>
    </source>
</evidence>
<dbReference type="InterPro" id="IPR021131">
    <property type="entry name" value="Ribosomal_uL15/eL18"/>
</dbReference>
<dbReference type="Proteomes" id="UP001176941">
    <property type="component" value="Chromosome 3"/>
</dbReference>
<feature type="region of interest" description="Disordered" evidence="4">
    <location>
        <begin position="143"/>
        <end position="162"/>
    </location>
</feature>
<feature type="compositionally biased region" description="Gly residues" evidence="4">
    <location>
        <begin position="237"/>
        <end position="246"/>
    </location>
</feature>
<feature type="domain" description="Large ribosomal subunit protein uL15/eL18" evidence="5">
    <location>
        <begin position="2"/>
        <end position="88"/>
    </location>
</feature>
<evidence type="ECO:0000256" key="2">
    <source>
        <dbReference type="ARBA" id="ARBA00022980"/>
    </source>
</evidence>
<evidence type="ECO:0000256" key="1">
    <source>
        <dbReference type="ARBA" id="ARBA00011133"/>
    </source>
</evidence>
<dbReference type="PANTHER" id="PTHR10934">
    <property type="entry name" value="60S RIBOSOMAL PROTEIN L18"/>
    <property type="match status" value="1"/>
</dbReference>
<evidence type="ECO:0000256" key="3">
    <source>
        <dbReference type="ARBA" id="ARBA00023274"/>
    </source>
</evidence>
<dbReference type="InterPro" id="IPR000039">
    <property type="entry name" value="Ribosomal_eL18"/>
</dbReference>
<keyword evidence="7" id="KW-1185">Reference proteome</keyword>
<keyword evidence="3" id="KW-0687">Ribonucleoprotein</keyword>
<keyword evidence="2" id="KW-0689">Ribosomal protein</keyword>
<feature type="region of interest" description="Disordered" evidence="4">
    <location>
        <begin position="229"/>
        <end position="251"/>
    </location>
</feature>
<feature type="compositionally biased region" description="Gly residues" evidence="4">
    <location>
        <begin position="115"/>
        <end position="124"/>
    </location>
</feature>
<evidence type="ECO:0000256" key="4">
    <source>
        <dbReference type="SAM" id="MobiDB-lite"/>
    </source>
</evidence>